<proteinExistence type="predicted"/>
<dbReference type="RefSeq" id="WP_039223719.1">
    <property type="nucleotide sequence ID" value="NZ_JWLW01000067.1"/>
</dbReference>
<organism evidence="1 2">
    <name type="scientific">Alteromonas marina</name>
    <dbReference type="NCBI Taxonomy" id="203795"/>
    <lineage>
        <taxon>Bacteria</taxon>
        <taxon>Pseudomonadati</taxon>
        <taxon>Pseudomonadota</taxon>
        <taxon>Gammaproteobacteria</taxon>
        <taxon>Alteromonadales</taxon>
        <taxon>Alteromonadaceae</taxon>
        <taxon>Alteromonas/Salinimonas group</taxon>
        <taxon>Alteromonas</taxon>
    </lineage>
</organism>
<dbReference type="Proteomes" id="UP000031197">
    <property type="component" value="Unassembled WGS sequence"/>
</dbReference>
<dbReference type="InterPro" id="IPR011990">
    <property type="entry name" value="TPR-like_helical_dom_sf"/>
</dbReference>
<dbReference type="Pfam" id="PF06041">
    <property type="entry name" value="DUF924"/>
    <property type="match status" value="1"/>
</dbReference>
<gene>
    <name evidence="1" type="ORF">RJ41_17795</name>
</gene>
<comment type="caution">
    <text evidence="1">The sequence shown here is derived from an EMBL/GenBank/DDBJ whole genome shotgun (WGS) entry which is preliminary data.</text>
</comment>
<sequence>MEKTQVVMEEANGVLDFWFGELSPEQWFTEDAALDKTITSRFSSLHKAATRGELWPWRATASGRLAEIIVLDQFSRNIYRNHPDAFSADSIALVLAQEAVSVEADKVLTPQQLAFLYMPFMHSESLAIHDVAMELFSQEGLEREFTFEKRHQQVIERFGRYPHRNTILGRESTSDEVAFLKKTPQGF</sequence>
<name>A0A0B3YUD6_9ALTE</name>
<dbReference type="InterPro" id="IPR010323">
    <property type="entry name" value="DUF924"/>
</dbReference>
<keyword evidence="2" id="KW-1185">Reference proteome</keyword>
<dbReference type="Gene3D" id="1.20.58.320">
    <property type="entry name" value="TPR-like"/>
    <property type="match status" value="1"/>
</dbReference>
<dbReference type="SUPFAM" id="SSF48452">
    <property type="entry name" value="TPR-like"/>
    <property type="match status" value="1"/>
</dbReference>
<dbReference type="OrthoDB" id="7593450at2"/>
<protein>
    <submittedName>
        <fullName evidence="1">Membrane protein</fullName>
    </submittedName>
</protein>
<dbReference type="Gene3D" id="1.25.40.10">
    <property type="entry name" value="Tetratricopeptide repeat domain"/>
    <property type="match status" value="1"/>
</dbReference>
<dbReference type="AlphaFoldDB" id="A0A0B3YUD6"/>
<accession>A0A0B3YUD6</accession>
<dbReference type="EMBL" id="JWLW01000067">
    <property type="protein sequence ID" value="KHT44096.1"/>
    <property type="molecule type" value="Genomic_DNA"/>
</dbReference>
<evidence type="ECO:0000313" key="1">
    <source>
        <dbReference type="EMBL" id="KHT44096.1"/>
    </source>
</evidence>
<evidence type="ECO:0000313" key="2">
    <source>
        <dbReference type="Proteomes" id="UP000031197"/>
    </source>
</evidence>
<reference evidence="1 2" key="1">
    <citation type="submission" date="2014-12" db="EMBL/GenBank/DDBJ databases">
        <title>Genome sequencing of Alteromonas marina AD001.</title>
        <authorList>
            <person name="Adrian T.G.S."/>
            <person name="Chan K.G."/>
        </authorList>
    </citation>
    <scope>NUCLEOTIDE SEQUENCE [LARGE SCALE GENOMIC DNA]</scope>
    <source>
        <strain evidence="1 2">AD001</strain>
    </source>
</reference>